<keyword evidence="2" id="KW-1185">Reference proteome</keyword>
<organism evidence="1 2">
    <name type="scientific">Kribbella orskensis</name>
    <dbReference type="NCBI Taxonomy" id="2512216"/>
    <lineage>
        <taxon>Bacteria</taxon>
        <taxon>Bacillati</taxon>
        <taxon>Actinomycetota</taxon>
        <taxon>Actinomycetes</taxon>
        <taxon>Propionibacteriales</taxon>
        <taxon>Kribbellaceae</taxon>
        <taxon>Kribbella</taxon>
    </lineage>
</organism>
<sequence>MIAGGVIGPLKQREVLIAGRYRGSELVQVGRTVPLSPEQSAALGAVLRKAKRDHPWPDEIGTGRWGGKSGKVALTKVDPVEVVEVSADAALQAGQWRHPLRMVRIRAEMQPEDVATLPDPAVDA</sequence>
<proteinExistence type="predicted"/>
<dbReference type="InterPro" id="IPR012340">
    <property type="entry name" value="NA-bd_OB-fold"/>
</dbReference>
<name>A0ABY2B9S9_9ACTN</name>
<evidence type="ECO:0008006" key="3">
    <source>
        <dbReference type="Google" id="ProtNLM"/>
    </source>
</evidence>
<dbReference type="EMBL" id="SLWM01000024">
    <property type="protein sequence ID" value="TCO12945.1"/>
    <property type="molecule type" value="Genomic_DNA"/>
</dbReference>
<dbReference type="RefSeq" id="WP_132195094.1">
    <property type="nucleotide sequence ID" value="NZ_SLWM01000024.1"/>
</dbReference>
<accession>A0ABY2B9S9</accession>
<evidence type="ECO:0000313" key="2">
    <source>
        <dbReference type="Proteomes" id="UP000295818"/>
    </source>
</evidence>
<comment type="caution">
    <text evidence="1">The sequence shown here is derived from an EMBL/GenBank/DDBJ whole genome shotgun (WGS) entry which is preliminary data.</text>
</comment>
<dbReference type="Gene3D" id="2.40.50.140">
    <property type="entry name" value="Nucleic acid-binding proteins"/>
    <property type="match status" value="1"/>
</dbReference>
<protein>
    <recommendedName>
        <fullName evidence="3">DNA ligase (ATP)</fullName>
    </recommendedName>
</protein>
<gene>
    <name evidence="1" type="ORF">EV644_12469</name>
</gene>
<evidence type="ECO:0000313" key="1">
    <source>
        <dbReference type="EMBL" id="TCO12945.1"/>
    </source>
</evidence>
<dbReference type="Proteomes" id="UP000295818">
    <property type="component" value="Unassembled WGS sequence"/>
</dbReference>
<reference evidence="1 2" key="1">
    <citation type="journal article" date="2015" name="Stand. Genomic Sci.">
        <title>Genomic Encyclopedia of Bacterial and Archaeal Type Strains, Phase III: the genomes of soil and plant-associated and newly described type strains.</title>
        <authorList>
            <person name="Whitman W.B."/>
            <person name="Woyke T."/>
            <person name="Klenk H.P."/>
            <person name="Zhou Y."/>
            <person name="Lilburn T.G."/>
            <person name="Beck B.J."/>
            <person name="De Vos P."/>
            <person name="Vandamme P."/>
            <person name="Eisen J.A."/>
            <person name="Garrity G."/>
            <person name="Hugenholtz P."/>
            <person name="Kyrpides N.C."/>
        </authorList>
    </citation>
    <scope>NUCLEOTIDE SEQUENCE [LARGE SCALE GENOMIC DNA]</scope>
    <source>
        <strain evidence="1 2">VKM Ac-2538</strain>
    </source>
</reference>